<accession>A0A0L6UA16</accession>
<sequence length="437" mass="47285">MLSPIALENFSSLGSASLLSFDFDNLMDHQPQLLDSVSNSCHPMNAKDPQTHLLEFSPTAVATHHHQHEESPEAQMIKIFPSTICFDPSLPSILSAPESSSSASTSSAQSCETPSCTESILCFNWPKDGISNLDVLAPTVPDLSFSFAQPSSWKQSPQDKSFPTVPAPQSHDNCNIKHFALDSTPTSQGLKPKVLCQFNHDDDDDEDDDKEDQGELNDDGSAENTGCFTRDAATTASMTGNMAYSSPLRKRIQSVQATASSEPWVDKMSMRAVTQMGMMNPAGSGEPTILATGNERLRPKKSLGFLLGTGRLRSATCLESQLEDVLSQAQHHRHASCLPSATNPLAYRFPASPSDPSIVSSTQKRKNRLSTFLSFLPSENSNSNNPSQSHSSPNKPSANLSHELRLSQASFLYTLDSSLPQPAPSFSSPSSTIQKNP</sequence>
<feature type="compositionally biased region" description="Low complexity" evidence="1">
    <location>
        <begin position="375"/>
        <end position="397"/>
    </location>
</feature>
<dbReference type="VEuPathDB" id="FungiDB:VP01_822g4"/>
<dbReference type="EMBL" id="LAVV01013749">
    <property type="protein sequence ID" value="KNZ45341.1"/>
    <property type="molecule type" value="Genomic_DNA"/>
</dbReference>
<feature type="region of interest" description="Disordered" evidence="1">
    <location>
        <begin position="148"/>
        <end position="169"/>
    </location>
</feature>
<feature type="region of interest" description="Disordered" evidence="1">
    <location>
        <begin position="375"/>
        <end position="403"/>
    </location>
</feature>
<feature type="compositionally biased region" description="Acidic residues" evidence="1">
    <location>
        <begin position="201"/>
        <end position="221"/>
    </location>
</feature>
<evidence type="ECO:0000256" key="1">
    <source>
        <dbReference type="SAM" id="MobiDB-lite"/>
    </source>
</evidence>
<gene>
    <name evidence="2" type="ORF">VP01_822g4</name>
</gene>
<organism evidence="2 3">
    <name type="scientific">Puccinia sorghi</name>
    <dbReference type="NCBI Taxonomy" id="27349"/>
    <lineage>
        <taxon>Eukaryota</taxon>
        <taxon>Fungi</taxon>
        <taxon>Dikarya</taxon>
        <taxon>Basidiomycota</taxon>
        <taxon>Pucciniomycotina</taxon>
        <taxon>Pucciniomycetes</taxon>
        <taxon>Pucciniales</taxon>
        <taxon>Pucciniaceae</taxon>
        <taxon>Puccinia</taxon>
    </lineage>
</organism>
<protein>
    <submittedName>
        <fullName evidence="2">Uncharacterized protein</fullName>
    </submittedName>
</protein>
<name>A0A0L6UA16_9BASI</name>
<evidence type="ECO:0000313" key="2">
    <source>
        <dbReference type="EMBL" id="KNZ45341.1"/>
    </source>
</evidence>
<proteinExistence type="predicted"/>
<feature type="region of interest" description="Disordered" evidence="1">
    <location>
        <begin position="197"/>
        <end position="233"/>
    </location>
</feature>
<keyword evidence="3" id="KW-1185">Reference proteome</keyword>
<comment type="caution">
    <text evidence="2">The sequence shown here is derived from an EMBL/GenBank/DDBJ whole genome shotgun (WGS) entry which is preliminary data.</text>
</comment>
<dbReference type="AlphaFoldDB" id="A0A0L6UA16"/>
<evidence type="ECO:0000313" key="3">
    <source>
        <dbReference type="Proteomes" id="UP000037035"/>
    </source>
</evidence>
<dbReference type="Proteomes" id="UP000037035">
    <property type="component" value="Unassembled WGS sequence"/>
</dbReference>
<dbReference type="OrthoDB" id="2507763at2759"/>
<feature type="compositionally biased region" description="Polar residues" evidence="1">
    <location>
        <begin position="222"/>
        <end position="233"/>
    </location>
</feature>
<reference evidence="2 3" key="1">
    <citation type="submission" date="2015-08" db="EMBL/GenBank/DDBJ databases">
        <title>Next Generation Sequencing and Analysis of the Genome of Puccinia sorghi L Schw, the Causal Agent of Maize Common Rust.</title>
        <authorList>
            <person name="Rochi L."/>
            <person name="Burguener G."/>
            <person name="Darino M."/>
            <person name="Turjanski A."/>
            <person name="Kreff E."/>
            <person name="Dieguez M.J."/>
            <person name="Sacco F."/>
        </authorList>
    </citation>
    <scope>NUCLEOTIDE SEQUENCE [LARGE SCALE GENOMIC DNA]</scope>
    <source>
        <strain evidence="2 3">RO10H11247</strain>
    </source>
</reference>
<feature type="compositionally biased region" description="Polar residues" evidence="1">
    <location>
        <begin position="148"/>
        <end position="161"/>
    </location>
</feature>